<sequence length="115" mass="12912">MEGRDKNCIKNPDLYFICLGLKAAEVSSLPSSITLDAKEITNHIAKQILQHRRKGAPEMMKQRAAHQLATSLVQTASNSQLDPDHILYRFPPSPSLPGIKAFAFYEEHEFSLNSF</sequence>
<protein>
    <submittedName>
        <fullName evidence="1">Uncharacterized protein</fullName>
    </submittedName>
</protein>
<reference evidence="1" key="2">
    <citation type="submission" date="2025-08" db="UniProtKB">
        <authorList>
            <consortium name="Ensembl"/>
        </authorList>
    </citation>
    <scope>IDENTIFICATION</scope>
</reference>
<accession>A0A8C3Y2A4</accession>
<name>A0A8C3Y2A4_CATUS</name>
<proteinExistence type="predicted"/>
<keyword evidence="2" id="KW-1185">Reference proteome</keyword>
<dbReference type="AlphaFoldDB" id="A0A8C3Y2A4"/>
<organism evidence="1 2">
    <name type="scientific">Catharus ustulatus</name>
    <name type="common">Russet-backed thrush</name>
    <name type="synonym">Hylocichla ustulatus</name>
    <dbReference type="NCBI Taxonomy" id="91951"/>
    <lineage>
        <taxon>Eukaryota</taxon>
        <taxon>Metazoa</taxon>
        <taxon>Chordata</taxon>
        <taxon>Craniata</taxon>
        <taxon>Vertebrata</taxon>
        <taxon>Euteleostomi</taxon>
        <taxon>Archelosauria</taxon>
        <taxon>Archosauria</taxon>
        <taxon>Dinosauria</taxon>
        <taxon>Saurischia</taxon>
        <taxon>Theropoda</taxon>
        <taxon>Coelurosauria</taxon>
        <taxon>Aves</taxon>
        <taxon>Neognathae</taxon>
        <taxon>Neoaves</taxon>
        <taxon>Telluraves</taxon>
        <taxon>Australaves</taxon>
        <taxon>Passeriformes</taxon>
        <taxon>Turdidae</taxon>
        <taxon>Catharus</taxon>
    </lineage>
</organism>
<evidence type="ECO:0000313" key="1">
    <source>
        <dbReference type="Ensembl" id="ENSCUSP00005010328.1"/>
    </source>
</evidence>
<evidence type="ECO:0000313" key="2">
    <source>
        <dbReference type="Proteomes" id="UP000694563"/>
    </source>
</evidence>
<dbReference type="Proteomes" id="UP000694563">
    <property type="component" value="Chromosome 7"/>
</dbReference>
<reference evidence="1" key="1">
    <citation type="submission" date="2020-10" db="EMBL/GenBank/DDBJ databases">
        <title>Catharus ustulatus (Swainson's thrush) genome, bCatUst1, primary haplotype v2.</title>
        <authorList>
            <person name="Delmore K."/>
            <person name="Vafadar M."/>
            <person name="Formenti G."/>
            <person name="Chow W."/>
            <person name="Pelan S."/>
            <person name="Howe K."/>
            <person name="Rhie A."/>
            <person name="Mountcastle J."/>
            <person name="Haase B."/>
            <person name="Fedrigo O."/>
            <person name="Jarvis E.D."/>
        </authorList>
    </citation>
    <scope>NUCLEOTIDE SEQUENCE [LARGE SCALE GENOMIC DNA]</scope>
</reference>
<dbReference type="Ensembl" id="ENSCUST00005010764.1">
    <property type="protein sequence ID" value="ENSCUSP00005010328.1"/>
    <property type="gene ID" value="ENSCUSG00005006599.1"/>
</dbReference>
<reference evidence="1" key="3">
    <citation type="submission" date="2025-09" db="UniProtKB">
        <authorList>
            <consortium name="Ensembl"/>
        </authorList>
    </citation>
    <scope>IDENTIFICATION</scope>
</reference>